<proteinExistence type="predicted"/>
<evidence type="ECO:0000313" key="1">
    <source>
        <dbReference type="EMBL" id="PKK89944.1"/>
    </source>
</evidence>
<sequence>MQNKEFYIFIFDHDTTHFSISGPIDGECVTDWLKAVEDELSKGRQLQCFDLDKGVLNAYLRKAISDGYTIIDVDKIIIPPRDTSADYKGKLPKYAQKAKIDRVVKLLCKGGCKKIVWAEMNVPFPGKDILNKSDLGDYTAQCLVCKKIAKDCYNWSR</sequence>
<dbReference type="AlphaFoldDB" id="A0A2N1PNP2"/>
<name>A0A2N1PNP2_9BACT</name>
<evidence type="ECO:0000313" key="2">
    <source>
        <dbReference type="Proteomes" id="UP000233256"/>
    </source>
</evidence>
<dbReference type="EMBL" id="PGXC01000009">
    <property type="protein sequence ID" value="PKK89944.1"/>
    <property type="molecule type" value="Genomic_DNA"/>
</dbReference>
<dbReference type="Proteomes" id="UP000233256">
    <property type="component" value="Unassembled WGS sequence"/>
</dbReference>
<organism evidence="1 2">
    <name type="scientific">Candidatus Wallbacteria bacterium HGW-Wallbacteria-1</name>
    <dbReference type="NCBI Taxonomy" id="2013854"/>
    <lineage>
        <taxon>Bacteria</taxon>
        <taxon>Candidatus Walliibacteriota</taxon>
    </lineage>
</organism>
<gene>
    <name evidence="1" type="ORF">CVV64_11460</name>
</gene>
<protein>
    <submittedName>
        <fullName evidence="1">Uncharacterized protein</fullName>
    </submittedName>
</protein>
<accession>A0A2N1PNP2</accession>
<reference evidence="1 2" key="1">
    <citation type="journal article" date="2017" name="ISME J.">
        <title>Potential for microbial H2 and metal transformations associated with novel bacteria and archaea in deep terrestrial subsurface sediments.</title>
        <authorList>
            <person name="Hernsdorf A.W."/>
            <person name="Amano Y."/>
            <person name="Miyakawa K."/>
            <person name="Ise K."/>
            <person name="Suzuki Y."/>
            <person name="Anantharaman K."/>
            <person name="Probst A."/>
            <person name="Burstein D."/>
            <person name="Thomas B.C."/>
            <person name="Banfield J.F."/>
        </authorList>
    </citation>
    <scope>NUCLEOTIDE SEQUENCE [LARGE SCALE GENOMIC DNA]</scope>
    <source>
        <strain evidence="1">HGW-Wallbacteria-1</strain>
    </source>
</reference>
<comment type="caution">
    <text evidence="1">The sequence shown here is derived from an EMBL/GenBank/DDBJ whole genome shotgun (WGS) entry which is preliminary data.</text>
</comment>